<accession>A0A1C2DD92</accession>
<keyword evidence="2" id="KW-1185">Reference proteome</keyword>
<reference evidence="1 2" key="1">
    <citation type="submission" date="2016-08" db="EMBL/GenBank/DDBJ databases">
        <title>Whole genome sequence of Mesorhizobium sp. strain UASWS1009 isolated from industrial sewage.</title>
        <authorList>
            <person name="Crovadore J."/>
            <person name="Calmin G."/>
            <person name="Chablais R."/>
            <person name="Cochard B."/>
            <person name="Lefort F."/>
        </authorList>
    </citation>
    <scope>NUCLEOTIDE SEQUENCE [LARGE SCALE GENOMIC DNA]</scope>
    <source>
        <strain evidence="1 2">UASWS1009</strain>
    </source>
</reference>
<dbReference type="RefSeq" id="WP_024922467.1">
    <property type="nucleotide sequence ID" value="NZ_MDEO01000036.1"/>
</dbReference>
<dbReference type="Proteomes" id="UP000094412">
    <property type="component" value="Unassembled WGS sequence"/>
</dbReference>
<comment type="caution">
    <text evidence="1">The sequence shown here is derived from an EMBL/GenBank/DDBJ whole genome shotgun (WGS) entry which is preliminary data.</text>
</comment>
<dbReference type="STRING" id="1566387.QV13_24050"/>
<evidence type="ECO:0000313" key="1">
    <source>
        <dbReference type="EMBL" id="OCX12673.1"/>
    </source>
</evidence>
<organism evidence="1 2">
    <name type="scientific">Mesorhizobium hungaricum</name>
    <dbReference type="NCBI Taxonomy" id="1566387"/>
    <lineage>
        <taxon>Bacteria</taxon>
        <taxon>Pseudomonadati</taxon>
        <taxon>Pseudomonadota</taxon>
        <taxon>Alphaproteobacteria</taxon>
        <taxon>Hyphomicrobiales</taxon>
        <taxon>Phyllobacteriaceae</taxon>
        <taxon>Mesorhizobium</taxon>
    </lineage>
</organism>
<dbReference type="EMBL" id="MDEO01000036">
    <property type="protein sequence ID" value="OCX12673.1"/>
    <property type="molecule type" value="Genomic_DNA"/>
</dbReference>
<gene>
    <name evidence="1" type="ORF">QV13_24050</name>
</gene>
<dbReference type="AlphaFoldDB" id="A0A1C2DD92"/>
<proteinExistence type="predicted"/>
<sequence>MMTQEFINEYFEIKKVDVNRWWFEPIKWKSPALEHRYFLTFMLSERRFLLSRQKVVEVVSIDDPEQRQAFQGMLSDEDVAGCMRRAMTAPPPEEEDLPF</sequence>
<name>A0A1C2DD92_9HYPH</name>
<evidence type="ECO:0000313" key="2">
    <source>
        <dbReference type="Proteomes" id="UP000094412"/>
    </source>
</evidence>
<protein>
    <submittedName>
        <fullName evidence="1">Uncharacterized protein</fullName>
    </submittedName>
</protein>